<dbReference type="PANTHER" id="PTHR41324">
    <property type="entry name" value="MEMBRANE PROTEIN-RELATED"/>
    <property type="match status" value="1"/>
</dbReference>
<comment type="caution">
    <text evidence="2">The sequence shown here is derived from an EMBL/GenBank/DDBJ whole genome shotgun (WGS) entry which is preliminary data.</text>
</comment>
<organism evidence="2 3">
    <name type="scientific">Staphylococcus auricularis</name>
    <dbReference type="NCBI Taxonomy" id="29379"/>
    <lineage>
        <taxon>Bacteria</taxon>
        <taxon>Bacillati</taxon>
        <taxon>Bacillota</taxon>
        <taxon>Bacilli</taxon>
        <taxon>Bacillales</taxon>
        <taxon>Staphylococcaceae</taxon>
        <taxon>Staphylococcus</taxon>
    </lineage>
</organism>
<dbReference type="Proteomes" id="UP000242470">
    <property type="component" value="Unassembled WGS sequence"/>
</dbReference>
<evidence type="ECO:0000313" key="3">
    <source>
        <dbReference type="Proteomes" id="UP000242470"/>
    </source>
</evidence>
<feature type="transmembrane region" description="Helical" evidence="1">
    <location>
        <begin position="98"/>
        <end position="118"/>
    </location>
</feature>
<dbReference type="Pfam" id="PF09991">
    <property type="entry name" value="DUF2232"/>
    <property type="match status" value="1"/>
</dbReference>
<feature type="transmembrane region" description="Helical" evidence="1">
    <location>
        <begin position="263"/>
        <end position="295"/>
    </location>
</feature>
<dbReference type="AlphaFoldDB" id="A0AAP8TSA9"/>
<evidence type="ECO:0000256" key="1">
    <source>
        <dbReference type="SAM" id="Phobius"/>
    </source>
</evidence>
<gene>
    <name evidence="2" type="ORF">CD158_10625</name>
</gene>
<keyword evidence="1" id="KW-0812">Transmembrane</keyword>
<dbReference type="InterPro" id="IPR018710">
    <property type="entry name" value="DUF2232"/>
</dbReference>
<feature type="transmembrane region" description="Helical" evidence="1">
    <location>
        <begin position="169"/>
        <end position="189"/>
    </location>
</feature>
<keyword evidence="1" id="KW-1133">Transmembrane helix</keyword>
<feature type="transmembrane region" description="Helical" evidence="1">
    <location>
        <begin position="238"/>
        <end position="257"/>
    </location>
</feature>
<name>A0AAP8TSA9_9STAP</name>
<sequence>MFSKINAKATILGTLSLLVVALVLHIVPPVGIILSLFATIPGIVLWHKSKASFGLAAVISVVVTVLLGNIFVLSTMIILLLLSLVIGQLLLERTSKERILYISTTIAGIAAVIVMMVLQAAKMMPSSESIIRPLKNRMQEAVTVTGMGDNYQNMLEESFRQMSVQLPSLVIIGIFLFVLISLIVTFPIVRKFKVATPLFKPLYLWRMPRVLLVLYVIVLLLVLFAVEPSTFQSILLNFENILSLCMFLQGLSLIHYFGKAKSLPFAVTVAILVVGIIINPVTHLVALLGVIDLALNLKSSIKK</sequence>
<feature type="transmembrane region" description="Helical" evidence="1">
    <location>
        <begin position="7"/>
        <end position="24"/>
    </location>
</feature>
<accession>A0AAP8TSA9</accession>
<reference evidence="2 3" key="1">
    <citation type="submission" date="2017-08" db="EMBL/GenBank/DDBJ databases">
        <title>Draft genome sequences of 64 type strains of genus Staph aureus.</title>
        <authorList>
            <person name="Cole K."/>
            <person name="Golubchik T."/>
            <person name="Russell J."/>
            <person name="Foster D."/>
            <person name="Llewelyn M."/>
            <person name="Wilson D."/>
            <person name="Crook D."/>
            <person name="Paul J."/>
        </authorList>
    </citation>
    <scope>NUCLEOTIDE SEQUENCE [LARGE SCALE GENOMIC DNA]</scope>
    <source>
        <strain evidence="2 3">NCTC 12101</strain>
    </source>
</reference>
<protein>
    <submittedName>
        <fullName evidence="2">DUF2232 domain-containing protein</fullName>
    </submittedName>
</protein>
<dbReference type="EMBL" id="PPQW01000101">
    <property type="protein sequence ID" value="PNZ65744.1"/>
    <property type="molecule type" value="Genomic_DNA"/>
</dbReference>
<feature type="transmembrane region" description="Helical" evidence="1">
    <location>
        <begin position="209"/>
        <end position="226"/>
    </location>
</feature>
<dbReference type="PANTHER" id="PTHR41324:SF1">
    <property type="entry name" value="DUF2232 DOMAIN-CONTAINING PROTEIN"/>
    <property type="match status" value="1"/>
</dbReference>
<proteinExistence type="predicted"/>
<keyword evidence="1" id="KW-0472">Membrane</keyword>
<evidence type="ECO:0000313" key="2">
    <source>
        <dbReference type="EMBL" id="PNZ65744.1"/>
    </source>
</evidence>
<feature type="transmembrane region" description="Helical" evidence="1">
    <location>
        <begin position="53"/>
        <end position="86"/>
    </location>
</feature>